<dbReference type="GeneID" id="41901046"/>
<proteinExistence type="predicted"/>
<dbReference type="GeneID" id="41901372"/>
<evidence type="ECO:0000313" key="5">
    <source>
        <dbReference type="EMBL" id="AKO62841.1"/>
    </source>
</evidence>
<evidence type="ECO:0000313" key="8">
    <source>
        <dbReference type="Proteomes" id="UP000241813"/>
    </source>
</evidence>
<sequence>MFFFGIFRCNMDHWTTKRQVYIYLCFSLMTIALICYLIHICCHTKKNVVTNALPSNNMALIPYTPSNNTVPPPYTISGSCPQ</sequence>
<organismHost>
    <name type="scientific">Phacochoerus africanus</name>
    <name type="common">Warthog</name>
    <dbReference type="NCBI Taxonomy" id="41426"/>
</organismHost>
<reference evidence="4 8" key="2">
    <citation type="journal article" date="2015" name="PLoS ONE">
        <title>Genome Sequence of African Swine Fever Virus BA71, the Virulent Parental Strain of the Nonpathogenic and Tissue-Culture Adapted BA71V.</title>
        <authorList>
            <person name="Rodriguez J.M."/>
            <person name="Moreno L.T."/>
            <person name="Alejo A."/>
            <person name="Lacasta A."/>
            <person name="Rodriguez F."/>
            <person name="Salas M.L."/>
        </authorList>
    </citation>
    <scope>NUCLEOTIDE SEQUENCE [LARGE SCALE GENOMIC DNA]</scope>
    <source>
        <strain evidence="4 8">BA71</strain>
    </source>
</reference>
<dbReference type="Proteomes" id="UP000142390">
    <property type="component" value="Segment"/>
</dbReference>
<organismHost>
    <name type="scientific">Potamochoerus larvatus</name>
    <name type="common">Bushpig</name>
    <dbReference type="NCBI Taxonomy" id="273792"/>
</organismHost>
<organismHost>
    <name type="scientific">Sus scrofa</name>
    <name type="common">Pig</name>
    <dbReference type="NCBI Taxonomy" id="9823"/>
</organismHost>
<evidence type="ECO:0000256" key="1">
    <source>
        <dbReference type="SAM" id="Phobius"/>
    </source>
</evidence>
<evidence type="ECO:0000313" key="2">
    <source>
        <dbReference type="EMBL" id="AIY22188.1"/>
    </source>
</evidence>
<keyword evidence="1" id="KW-0812">Transmembrane</keyword>
<dbReference type="RefSeq" id="YP_009702568.1">
    <property type="nucleotide sequence ID" value="NC_044943.1"/>
</dbReference>
<evidence type="ECO:0000313" key="6">
    <source>
        <dbReference type="Proteomes" id="UP000110401"/>
    </source>
</evidence>
<organismHost>
    <name type="scientific">Ornithodoros</name>
    <name type="common">relapsing fever ticks</name>
    <dbReference type="NCBI Taxonomy" id="6937"/>
</organismHost>
<reference evidence="6 7" key="1">
    <citation type="journal article" date="2015" name="J. Gen. Virol.">
        <title>Related strains of African swine fever virus with different virulence: genome comparison and analysis.</title>
        <authorList>
            <person name="Portugal R."/>
            <person name="Coelho J."/>
            <person name="Hoper D."/>
            <person name="Little N.S."/>
            <person name="Smithson C."/>
            <person name="Upton C."/>
            <person name="Martins C."/>
            <person name="Leitao A."/>
            <person name="Keil G.M."/>
        </authorList>
    </citation>
    <scope>NUCLEOTIDE SEQUENCE [LARGE SCALE GENOMIC DNA]</scope>
    <source>
        <strain evidence="2">L60</strain>
        <strain evidence="3">NHV</strain>
    </source>
</reference>
<evidence type="ECO:0000313" key="4">
    <source>
        <dbReference type="EMBL" id="AKO62683.1"/>
    </source>
</evidence>
<organism evidence="2 7">
    <name type="scientific">African swine fever virus</name>
    <name type="common">ASFV</name>
    <dbReference type="NCBI Taxonomy" id="10497"/>
    <lineage>
        <taxon>Viruses</taxon>
        <taxon>Varidnaviria</taxon>
        <taxon>Bamfordvirae</taxon>
        <taxon>Nucleocytoviricota</taxon>
        <taxon>Pokkesviricetes</taxon>
        <taxon>Asfuvirales</taxon>
        <taxon>Asfarviridae</taxon>
        <taxon>Asfivirus</taxon>
        <taxon>Asfivirus haemorrhagiae</taxon>
    </lineage>
</organism>
<evidence type="ECO:0000313" key="3">
    <source>
        <dbReference type="EMBL" id="AIY22351.1"/>
    </source>
</evidence>
<keyword evidence="1" id="KW-0472">Membrane</keyword>
<organismHost>
    <name type="scientific">Ornithodoros moubata</name>
    <name type="common">Soft tick</name>
    <name type="synonym">Argasid tick</name>
    <dbReference type="NCBI Taxonomy" id="6938"/>
</organismHost>
<feature type="transmembrane region" description="Helical" evidence="1">
    <location>
        <begin position="20"/>
        <end position="39"/>
    </location>
</feature>
<organismHost>
    <name type="scientific">Phacochoerus aethiopicus</name>
    <name type="common">Warthog</name>
    <dbReference type="NCBI Taxonomy" id="85517"/>
</organismHost>
<dbReference type="EMBL" id="KP055815">
    <property type="protein sequence ID" value="AKO62841.1"/>
    <property type="molecule type" value="Genomic_DNA"/>
</dbReference>
<dbReference type="Proteomes" id="UP000241813">
    <property type="component" value="Segment"/>
</dbReference>
<name>A0A0A1E0F3_ASF</name>
<dbReference type="EMBL" id="KM262844">
    <property type="protein sequence ID" value="AIY22188.1"/>
    <property type="molecule type" value="Genomic_DNA"/>
</dbReference>
<dbReference type="RefSeq" id="YP_009702244.1">
    <property type="nucleotide sequence ID" value="NC_044941.1"/>
</dbReference>
<dbReference type="Proteomes" id="UP000110401">
    <property type="component" value="Segment"/>
</dbReference>
<dbReference type="EMBL" id="KM262845">
    <property type="protein sequence ID" value="AIY22351.1"/>
    <property type="molecule type" value="Genomic_DNA"/>
</dbReference>
<dbReference type="KEGG" id="vg:41901046"/>
<evidence type="ECO:0000313" key="7">
    <source>
        <dbReference type="Proteomes" id="UP000142390"/>
    </source>
</evidence>
<keyword evidence="1" id="KW-1133">Transmembrane helix</keyword>
<protein>
    <submittedName>
        <fullName evidence="5">PBA71-DP93R</fullName>
    </submittedName>
    <submittedName>
        <fullName evidence="4">PBA71-KP93L</fullName>
    </submittedName>
    <submittedName>
        <fullName evidence="2">PKP93L</fullName>
    </submittedName>
</protein>
<gene>
    <name evidence="2" type="primary">KP93L</name>
    <name evidence="5" type="synonym">BA71-DP93R</name>
    <name evidence="4" type="synonym">BA71-KP93L</name>
</gene>
<dbReference type="KEGG" id="vg:41901372"/>
<accession>A0A0A1E0F3</accession>
<dbReference type="EMBL" id="KP055815">
    <property type="protein sequence ID" value="AKO62683.1"/>
    <property type="molecule type" value="Genomic_DNA"/>
</dbReference>